<sequence length="65" mass="7313">KESHPHAAHQLPHQHEHSFLVIGRALRGLLLKIGFLPPQSPQQCSGDESDGEPLHIMARWFMGIK</sequence>
<feature type="non-terminal residue" evidence="1">
    <location>
        <position position="65"/>
    </location>
</feature>
<proteinExistence type="predicted"/>
<reference evidence="1 2" key="1">
    <citation type="journal article" date="2018" name="Sci. Rep.">
        <title>Comparative analysis of the Pocillopora damicornis genome highlights role of immune system in coral evolution.</title>
        <authorList>
            <person name="Cunning R."/>
            <person name="Bay R.A."/>
            <person name="Gillette P."/>
            <person name="Baker A.C."/>
            <person name="Traylor-Knowles N."/>
        </authorList>
    </citation>
    <scope>NUCLEOTIDE SEQUENCE [LARGE SCALE GENOMIC DNA]</scope>
    <source>
        <strain evidence="1">RSMAS</strain>
        <tissue evidence="1">Whole animal</tissue>
    </source>
</reference>
<keyword evidence="2" id="KW-1185">Reference proteome</keyword>
<evidence type="ECO:0000313" key="2">
    <source>
        <dbReference type="Proteomes" id="UP000275408"/>
    </source>
</evidence>
<accession>A0A3M6U1U2</accession>
<evidence type="ECO:0000313" key="1">
    <source>
        <dbReference type="EMBL" id="RMX47591.1"/>
    </source>
</evidence>
<name>A0A3M6U1U2_POCDA</name>
<organism evidence="1 2">
    <name type="scientific">Pocillopora damicornis</name>
    <name type="common">Cauliflower coral</name>
    <name type="synonym">Millepora damicornis</name>
    <dbReference type="NCBI Taxonomy" id="46731"/>
    <lineage>
        <taxon>Eukaryota</taxon>
        <taxon>Metazoa</taxon>
        <taxon>Cnidaria</taxon>
        <taxon>Anthozoa</taxon>
        <taxon>Hexacorallia</taxon>
        <taxon>Scleractinia</taxon>
        <taxon>Astrocoeniina</taxon>
        <taxon>Pocilloporidae</taxon>
        <taxon>Pocillopora</taxon>
    </lineage>
</organism>
<dbReference type="EMBL" id="RCHS01002405">
    <property type="protein sequence ID" value="RMX47591.1"/>
    <property type="molecule type" value="Genomic_DNA"/>
</dbReference>
<feature type="non-terminal residue" evidence="1">
    <location>
        <position position="1"/>
    </location>
</feature>
<dbReference type="Proteomes" id="UP000275408">
    <property type="component" value="Unassembled WGS sequence"/>
</dbReference>
<dbReference type="AlphaFoldDB" id="A0A3M6U1U2"/>
<protein>
    <submittedName>
        <fullName evidence="1">Uncharacterized protein</fullName>
    </submittedName>
</protein>
<comment type="caution">
    <text evidence="1">The sequence shown here is derived from an EMBL/GenBank/DDBJ whole genome shotgun (WGS) entry which is preliminary data.</text>
</comment>
<gene>
    <name evidence="1" type="ORF">pdam_00024033</name>
</gene>